<feature type="compositionally biased region" description="Polar residues" evidence="1">
    <location>
        <begin position="21"/>
        <end position="30"/>
    </location>
</feature>
<name>A0A812J7V1_9DINO</name>
<evidence type="ECO:0000256" key="1">
    <source>
        <dbReference type="SAM" id="MobiDB-lite"/>
    </source>
</evidence>
<dbReference type="AlphaFoldDB" id="A0A812J7V1"/>
<dbReference type="Proteomes" id="UP000604046">
    <property type="component" value="Unassembled WGS sequence"/>
</dbReference>
<comment type="caution">
    <text evidence="2">The sequence shown here is derived from an EMBL/GenBank/DDBJ whole genome shotgun (WGS) entry which is preliminary data.</text>
</comment>
<sequence>MKGSLKDGPGRYSSGRRKPQSQKIARSDGTNKQFHKLGLSYRGCAKCRGHKLRDLKQISFPEVCAWSEKRCRDWRGLHAMASSVSDAAENAGAVAAAWLLLGVLSYFAAKIVPAAPIDLVPCIDYKYGHTLCFSLLSGGAGPDCQGLVRGMYVWSTRVPVDVAGAFQQMQNNLATRFPAGVIEFDGMRASFACLLLLCAPTPLLSAPRTSRLQLCFSSVVHVHVTFILHAISLEVAEDFVLALGASLLTALDLFIPDGNFRQHWRASHLLRMLRVTMSCYDIRRTLGPQQSQRELDVLTLSAHVLACVYAREDRVVTVGDCPLPPLVRMPFHQTFRLQVRAWGGAAWRPQLDVLHREVALVLDEVWQRRAIFEHTQGTLHLFLPWRAILEDLSLLVAGLLNHPSTVQDEL</sequence>
<organism evidence="2 3">
    <name type="scientific">Symbiodinium natans</name>
    <dbReference type="NCBI Taxonomy" id="878477"/>
    <lineage>
        <taxon>Eukaryota</taxon>
        <taxon>Sar</taxon>
        <taxon>Alveolata</taxon>
        <taxon>Dinophyceae</taxon>
        <taxon>Suessiales</taxon>
        <taxon>Symbiodiniaceae</taxon>
        <taxon>Symbiodinium</taxon>
    </lineage>
</organism>
<dbReference type="OrthoDB" id="422590at2759"/>
<evidence type="ECO:0000313" key="3">
    <source>
        <dbReference type="Proteomes" id="UP000604046"/>
    </source>
</evidence>
<evidence type="ECO:0000313" key="2">
    <source>
        <dbReference type="EMBL" id="CAE7193682.1"/>
    </source>
</evidence>
<protein>
    <submittedName>
        <fullName evidence="2">Uncharacterized protein</fullName>
    </submittedName>
</protein>
<reference evidence="2" key="1">
    <citation type="submission" date="2021-02" db="EMBL/GenBank/DDBJ databases">
        <authorList>
            <person name="Dougan E. K."/>
            <person name="Rhodes N."/>
            <person name="Thang M."/>
            <person name="Chan C."/>
        </authorList>
    </citation>
    <scope>NUCLEOTIDE SEQUENCE</scope>
</reference>
<accession>A0A812J7V1</accession>
<proteinExistence type="predicted"/>
<feature type="region of interest" description="Disordered" evidence="1">
    <location>
        <begin position="1"/>
        <end position="30"/>
    </location>
</feature>
<keyword evidence="3" id="KW-1185">Reference proteome</keyword>
<gene>
    <name evidence="2" type="ORF">SNAT2548_LOCUS5253</name>
</gene>
<dbReference type="EMBL" id="CAJNDS010000335">
    <property type="protein sequence ID" value="CAE7193682.1"/>
    <property type="molecule type" value="Genomic_DNA"/>
</dbReference>